<evidence type="ECO:0000259" key="1">
    <source>
        <dbReference type="Pfam" id="PF12680"/>
    </source>
</evidence>
<dbReference type="Pfam" id="PF12680">
    <property type="entry name" value="SnoaL_2"/>
    <property type="match status" value="1"/>
</dbReference>
<dbReference type="PANTHER" id="PTHR41252">
    <property type="entry name" value="BLR2505 PROTEIN"/>
    <property type="match status" value="1"/>
</dbReference>
<dbReference type="Proteomes" id="UP000263993">
    <property type="component" value="Unassembled WGS sequence"/>
</dbReference>
<dbReference type="SUPFAM" id="SSF54427">
    <property type="entry name" value="NTF2-like"/>
    <property type="match status" value="1"/>
</dbReference>
<dbReference type="PANTHER" id="PTHR41252:SF1">
    <property type="entry name" value="BLR2505 PROTEIN"/>
    <property type="match status" value="1"/>
</dbReference>
<gene>
    <name evidence="2" type="ORF">DXH78_14230</name>
</gene>
<reference evidence="3" key="1">
    <citation type="submission" date="2018-08" db="EMBL/GenBank/DDBJ databases">
        <authorList>
            <person name="Kim S.-J."/>
            <person name="Jung G.-Y."/>
        </authorList>
    </citation>
    <scope>NUCLEOTIDE SEQUENCE [LARGE SCALE GENOMIC DNA]</scope>
    <source>
        <strain evidence="3">GY_H</strain>
    </source>
</reference>
<evidence type="ECO:0000313" key="2">
    <source>
        <dbReference type="EMBL" id="RDV01790.1"/>
    </source>
</evidence>
<protein>
    <submittedName>
        <fullName evidence="2">Nuclear transport factor 2 family protein</fullName>
    </submittedName>
</protein>
<organism evidence="2 3">
    <name type="scientific">Undibacter mobilis</name>
    <dbReference type="NCBI Taxonomy" id="2292256"/>
    <lineage>
        <taxon>Bacteria</taxon>
        <taxon>Pseudomonadati</taxon>
        <taxon>Pseudomonadota</taxon>
        <taxon>Alphaproteobacteria</taxon>
        <taxon>Hyphomicrobiales</taxon>
        <taxon>Nitrobacteraceae</taxon>
        <taxon>Undibacter</taxon>
    </lineage>
</organism>
<dbReference type="Gene3D" id="3.10.450.50">
    <property type="match status" value="1"/>
</dbReference>
<dbReference type="AlphaFoldDB" id="A0A371B2L3"/>
<dbReference type="RefSeq" id="WP_115517914.1">
    <property type="nucleotide sequence ID" value="NZ_QRGO01000002.1"/>
</dbReference>
<evidence type="ECO:0000313" key="3">
    <source>
        <dbReference type="Proteomes" id="UP000263993"/>
    </source>
</evidence>
<dbReference type="OrthoDB" id="8076455at2"/>
<name>A0A371B2L3_9BRAD</name>
<dbReference type="InterPro" id="IPR032710">
    <property type="entry name" value="NTF2-like_dom_sf"/>
</dbReference>
<sequence>MSGRGSAYPIVMEIHDAFRRSEYFRMAALYARDIEWQMHASPSIFPVGGQRRGKSAVFLMLLNISLHYRFDHYEIDDVVAEGDWAAVVADVSITQRKTGRVIRCRAASFNQVRDGKVVAYRGFIDSFDAAEQMLGRIIAP</sequence>
<keyword evidence="3" id="KW-1185">Reference proteome</keyword>
<comment type="caution">
    <text evidence="2">The sequence shown here is derived from an EMBL/GenBank/DDBJ whole genome shotgun (WGS) entry which is preliminary data.</text>
</comment>
<feature type="domain" description="SnoaL-like" evidence="1">
    <location>
        <begin position="14"/>
        <end position="119"/>
    </location>
</feature>
<dbReference type="InterPro" id="IPR037401">
    <property type="entry name" value="SnoaL-like"/>
</dbReference>
<dbReference type="EMBL" id="QRGO01000002">
    <property type="protein sequence ID" value="RDV01790.1"/>
    <property type="molecule type" value="Genomic_DNA"/>
</dbReference>
<accession>A0A371B2L3</accession>
<proteinExistence type="predicted"/>